<dbReference type="PANTHER" id="PTHR10695:SF46">
    <property type="entry name" value="BIFUNCTIONAL COENZYME A SYNTHASE-RELATED"/>
    <property type="match status" value="1"/>
</dbReference>
<dbReference type="GO" id="GO:0005737">
    <property type="term" value="C:cytoplasm"/>
    <property type="evidence" value="ECO:0007669"/>
    <property type="project" value="UniProtKB-SubCell"/>
</dbReference>
<keyword evidence="8" id="KW-1185">Reference proteome</keyword>
<protein>
    <recommendedName>
        <fullName evidence="5 6">Dephospho-CoA kinase</fullName>
        <ecNumber evidence="5 6">2.7.1.24</ecNumber>
    </recommendedName>
    <alternativeName>
        <fullName evidence="5">Dephosphocoenzyme A kinase</fullName>
    </alternativeName>
</protein>
<name>A0A917XQJ4_9BACI</name>
<dbReference type="AlphaFoldDB" id="A0A917XQJ4"/>
<evidence type="ECO:0000256" key="3">
    <source>
        <dbReference type="ARBA" id="ARBA00022840"/>
    </source>
</evidence>
<keyword evidence="5 7" id="KW-0418">Kinase</keyword>
<comment type="pathway">
    <text evidence="5">Cofactor biosynthesis; coenzyme A biosynthesis; CoA from (R)-pantothenate: step 5/5.</text>
</comment>
<reference evidence="7" key="2">
    <citation type="submission" date="2020-09" db="EMBL/GenBank/DDBJ databases">
        <authorList>
            <person name="Sun Q."/>
            <person name="Ohkuma M."/>
        </authorList>
    </citation>
    <scope>NUCLEOTIDE SEQUENCE</scope>
    <source>
        <strain evidence="7">JCM 17251</strain>
    </source>
</reference>
<dbReference type="Gene3D" id="3.40.50.300">
    <property type="entry name" value="P-loop containing nucleotide triphosphate hydrolases"/>
    <property type="match status" value="1"/>
</dbReference>
<dbReference type="GO" id="GO:0005524">
    <property type="term" value="F:ATP binding"/>
    <property type="evidence" value="ECO:0007669"/>
    <property type="project" value="UniProtKB-UniRule"/>
</dbReference>
<dbReference type="PROSITE" id="PS51219">
    <property type="entry name" value="DPCK"/>
    <property type="match status" value="1"/>
</dbReference>
<gene>
    <name evidence="5 7" type="primary">coaE</name>
    <name evidence="7" type="ORF">GCM10007971_01240</name>
</gene>
<dbReference type="InterPro" id="IPR027417">
    <property type="entry name" value="P-loop_NTPase"/>
</dbReference>
<keyword evidence="5" id="KW-0963">Cytoplasm</keyword>
<comment type="similarity">
    <text evidence="1 5">Belongs to the CoaE family.</text>
</comment>
<evidence type="ECO:0000256" key="2">
    <source>
        <dbReference type="ARBA" id="ARBA00022741"/>
    </source>
</evidence>
<evidence type="ECO:0000256" key="6">
    <source>
        <dbReference type="NCBIfam" id="TIGR00152"/>
    </source>
</evidence>
<dbReference type="Pfam" id="PF01121">
    <property type="entry name" value="CoaE"/>
    <property type="match status" value="1"/>
</dbReference>
<evidence type="ECO:0000256" key="5">
    <source>
        <dbReference type="HAMAP-Rule" id="MF_00376"/>
    </source>
</evidence>
<dbReference type="HAMAP" id="MF_00376">
    <property type="entry name" value="Dephospho_CoA_kinase"/>
    <property type="match status" value="1"/>
</dbReference>
<dbReference type="Proteomes" id="UP000624041">
    <property type="component" value="Unassembled WGS sequence"/>
</dbReference>
<keyword evidence="5" id="KW-0808">Transferase</keyword>
<evidence type="ECO:0000313" key="7">
    <source>
        <dbReference type="EMBL" id="GGN48999.1"/>
    </source>
</evidence>
<evidence type="ECO:0000256" key="4">
    <source>
        <dbReference type="ARBA" id="ARBA00022993"/>
    </source>
</evidence>
<dbReference type="EMBL" id="BMOS01000001">
    <property type="protein sequence ID" value="GGN48999.1"/>
    <property type="molecule type" value="Genomic_DNA"/>
</dbReference>
<comment type="function">
    <text evidence="5">Catalyzes the phosphorylation of the 3'-hydroxyl group of dephosphocoenzyme A to form coenzyme A.</text>
</comment>
<keyword evidence="3 5" id="KW-0067">ATP-binding</keyword>
<dbReference type="EC" id="2.7.1.24" evidence="5 6"/>
<organism evidence="7 8">
    <name type="scientific">Oceanobacillus indicireducens</name>
    <dbReference type="NCBI Taxonomy" id="1004261"/>
    <lineage>
        <taxon>Bacteria</taxon>
        <taxon>Bacillati</taxon>
        <taxon>Bacillota</taxon>
        <taxon>Bacilli</taxon>
        <taxon>Bacillales</taxon>
        <taxon>Bacillaceae</taxon>
        <taxon>Oceanobacillus</taxon>
    </lineage>
</organism>
<proteinExistence type="inferred from homology"/>
<comment type="caution">
    <text evidence="7">The sequence shown here is derived from an EMBL/GenBank/DDBJ whole genome shotgun (WGS) entry which is preliminary data.</text>
</comment>
<comment type="subcellular location">
    <subcellularLocation>
        <location evidence="5">Cytoplasm</location>
    </subcellularLocation>
</comment>
<evidence type="ECO:0000313" key="8">
    <source>
        <dbReference type="Proteomes" id="UP000624041"/>
    </source>
</evidence>
<dbReference type="SUPFAM" id="SSF52540">
    <property type="entry name" value="P-loop containing nucleoside triphosphate hydrolases"/>
    <property type="match status" value="1"/>
</dbReference>
<dbReference type="InterPro" id="IPR001977">
    <property type="entry name" value="Depp_CoAkinase"/>
</dbReference>
<dbReference type="NCBIfam" id="TIGR00152">
    <property type="entry name" value="dephospho-CoA kinase"/>
    <property type="match status" value="1"/>
</dbReference>
<dbReference type="RefSeq" id="WP_188855610.1">
    <property type="nucleotide sequence ID" value="NZ_BMOS01000001.1"/>
</dbReference>
<dbReference type="FunFam" id="3.40.50.300:FF:000485">
    <property type="entry name" value="Dephospho-CoA kinase CAB5"/>
    <property type="match status" value="1"/>
</dbReference>
<comment type="catalytic activity">
    <reaction evidence="5">
        <text>3'-dephospho-CoA + ATP = ADP + CoA + H(+)</text>
        <dbReference type="Rhea" id="RHEA:18245"/>
        <dbReference type="ChEBI" id="CHEBI:15378"/>
        <dbReference type="ChEBI" id="CHEBI:30616"/>
        <dbReference type="ChEBI" id="CHEBI:57287"/>
        <dbReference type="ChEBI" id="CHEBI:57328"/>
        <dbReference type="ChEBI" id="CHEBI:456216"/>
        <dbReference type="EC" id="2.7.1.24"/>
    </reaction>
</comment>
<keyword evidence="4 5" id="KW-0173">Coenzyme A biosynthesis</keyword>
<reference evidence="7" key="1">
    <citation type="journal article" date="2014" name="Int. J. Syst. Evol. Microbiol.">
        <title>Complete genome sequence of Corynebacterium casei LMG S-19264T (=DSM 44701T), isolated from a smear-ripened cheese.</title>
        <authorList>
            <consortium name="US DOE Joint Genome Institute (JGI-PGF)"/>
            <person name="Walter F."/>
            <person name="Albersmeier A."/>
            <person name="Kalinowski J."/>
            <person name="Ruckert C."/>
        </authorList>
    </citation>
    <scope>NUCLEOTIDE SEQUENCE</scope>
    <source>
        <strain evidence="7">JCM 17251</strain>
    </source>
</reference>
<dbReference type="GO" id="GO:0015937">
    <property type="term" value="P:coenzyme A biosynthetic process"/>
    <property type="evidence" value="ECO:0007669"/>
    <property type="project" value="UniProtKB-UniRule"/>
</dbReference>
<dbReference type="CDD" id="cd02022">
    <property type="entry name" value="DPCK"/>
    <property type="match status" value="1"/>
</dbReference>
<dbReference type="PANTHER" id="PTHR10695">
    <property type="entry name" value="DEPHOSPHO-COA KINASE-RELATED"/>
    <property type="match status" value="1"/>
</dbReference>
<evidence type="ECO:0000256" key="1">
    <source>
        <dbReference type="ARBA" id="ARBA00009018"/>
    </source>
</evidence>
<accession>A0A917XQJ4</accession>
<keyword evidence="2 5" id="KW-0547">Nucleotide-binding</keyword>
<sequence>MSLVIGLTGSIATGKSTVAKMFRQLGIPVIDADILAREVVEPGEDAYKKVIETFGEDILLDDKTLNRKRLGEIVFTDETKRKQLNGIVHPAIRKRMLEKRDHFIREGYQCVVLDIPLLFESKLQEFVDKILVVYADQEIQLQRLMARNEFSEEEAMQRIQSQMPVKKKASLADAVINNNSTKEETYEQLRQLLEKWQILETN</sequence>
<feature type="binding site" evidence="5">
    <location>
        <begin position="12"/>
        <end position="17"/>
    </location>
    <ligand>
        <name>ATP</name>
        <dbReference type="ChEBI" id="CHEBI:30616"/>
    </ligand>
</feature>
<dbReference type="GO" id="GO:0004140">
    <property type="term" value="F:dephospho-CoA kinase activity"/>
    <property type="evidence" value="ECO:0007669"/>
    <property type="project" value="UniProtKB-UniRule"/>
</dbReference>